<dbReference type="SUPFAM" id="SSF57701">
    <property type="entry name" value="Zn2/Cys6 DNA-binding domain"/>
    <property type="match status" value="1"/>
</dbReference>
<accession>A0A8K0X6L7</accession>
<protein>
    <recommendedName>
        <fullName evidence="6">Zn(2)-C6 fungal-type domain-containing protein</fullName>
    </recommendedName>
</protein>
<evidence type="ECO:0000259" key="6">
    <source>
        <dbReference type="PROSITE" id="PS50048"/>
    </source>
</evidence>
<comment type="subcellular location">
    <subcellularLocation>
        <location evidence="1">Nucleus</location>
    </subcellularLocation>
</comment>
<dbReference type="PROSITE" id="PS50048">
    <property type="entry name" value="ZN2_CY6_FUNGAL_2"/>
    <property type="match status" value="1"/>
</dbReference>
<evidence type="ECO:0000256" key="3">
    <source>
        <dbReference type="ARBA" id="ARBA00023015"/>
    </source>
</evidence>
<dbReference type="Pfam" id="PF00172">
    <property type="entry name" value="Zn_clus"/>
    <property type="match status" value="1"/>
</dbReference>
<proteinExistence type="predicted"/>
<evidence type="ECO:0000256" key="5">
    <source>
        <dbReference type="ARBA" id="ARBA00023242"/>
    </source>
</evidence>
<dbReference type="OrthoDB" id="2740448at2759"/>
<organism evidence="7 8">
    <name type="scientific">Plectosphaerella cucumerina</name>
    <dbReference type="NCBI Taxonomy" id="40658"/>
    <lineage>
        <taxon>Eukaryota</taxon>
        <taxon>Fungi</taxon>
        <taxon>Dikarya</taxon>
        <taxon>Ascomycota</taxon>
        <taxon>Pezizomycotina</taxon>
        <taxon>Sordariomycetes</taxon>
        <taxon>Hypocreomycetidae</taxon>
        <taxon>Glomerellales</taxon>
        <taxon>Plectosphaerellaceae</taxon>
        <taxon>Plectosphaerella</taxon>
    </lineage>
</organism>
<dbReference type="EMBL" id="JAGPXD010000002">
    <property type="protein sequence ID" value="KAH7367709.1"/>
    <property type="molecule type" value="Genomic_DNA"/>
</dbReference>
<evidence type="ECO:0000256" key="2">
    <source>
        <dbReference type="ARBA" id="ARBA00022723"/>
    </source>
</evidence>
<keyword evidence="2" id="KW-0479">Metal-binding</keyword>
<sequence length="494" mass="55510">MPRNACTACRTSKVRCLSQGPGAMCRRCQGRKIACSYVQWAPSPESSVSPPAQQQTYSLSRETVGLDLGRGRPEEILREAQFTHSLILLYFSNLGDVHFLFDEEVFLRRYALGEVSEVVLFAMMALSIRFSVAPFREDLAPSHRGEILFEHARSLLQEEFDRPSIATAQAYVLLSTYKLAYGGSRQAFLYLGFAVNMLKVLRLLDVNAEIDPVRLECSRRLACTIALLDRFVALPLKLAPHLSDAVPMMMTDDEFWALKRRAPGAPPRKASVNQEILRLSETLVQTCTAAAAGDTATLVDVRRSLEGYWADDPGLQYTQANLDLHRDKDTLRSFVYMHVLYHHVGQLAHFSSGPGAIAGPSPECHHHARSIAAITQHTWLHAGLDLHNVTVGQIFTLASVVLSHALLITPSPDDEQLRLVLRASITRVKNHTRMFNWVLQHFDEWTTKTRSLAVFDQENLLDDILFLGSQFEKLDHRTAGQTRKFQSTGSIRMR</sequence>
<evidence type="ECO:0000256" key="1">
    <source>
        <dbReference type="ARBA" id="ARBA00004123"/>
    </source>
</evidence>
<dbReference type="GO" id="GO:0000981">
    <property type="term" value="F:DNA-binding transcription factor activity, RNA polymerase II-specific"/>
    <property type="evidence" value="ECO:0007669"/>
    <property type="project" value="InterPro"/>
</dbReference>
<comment type="caution">
    <text evidence="7">The sequence shown here is derived from an EMBL/GenBank/DDBJ whole genome shotgun (WGS) entry which is preliminary data.</text>
</comment>
<keyword evidence="5" id="KW-0539">Nucleus</keyword>
<dbReference type="GO" id="GO:0003677">
    <property type="term" value="F:DNA binding"/>
    <property type="evidence" value="ECO:0007669"/>
    <property type="project" value="InterPro"/>
</dbReference>
<dbReference type="Pfam" id="PF04082">
    <property type="entry name" value="Fungal_trans"/>
    <property type="match status" value="1"/>
</dbReference>
<dbReference type="GO" id="GO:0006351">
    <property type="term" value="P:DNA-templated transcription"/>
    <property type="evidence" value="ECO:0007669"/>
    <property type="project" value="InterPro"/>
</dbReference>
<dbReference type="GO" id="GO:0005634">
    <property type="term" value="C:nucleus"/>
    <property type="evidence" value="ECO:0007669"/>
    <property type="project" value="UniProtKB-SubCell"/>
</dbReference>
<evidence type="ECO:0000313" key="7">
    <source>
        <dbReference type="EMBL" id="KAH7367709.1"/>
    </source>
</evidence>
<dbReference type="InterPro" id="IPR036864">
    <property type="entry name" value="Zn2-C6_fun-type_DNA-bd_sf"/>
</dbReference>
<feature type="domain" description="Zn(2)-C6 fungal-type" evidence="6">
    <location>
        <begin position="5"/>
        <end position="37"/>
    </location>
</feature>
<dbReference type="CDD" id="cd12148">
    <property type="entry name" value="fungal_TF_MHR"/>
    <property type="match status" value="1"/>
</dbReference>
<gene>
    <name evidence="7" type="ORF">B0T11DRAFT_349073</name>
</gene>
<keyword evidence="4" id="KW-0804">Transcription</keyword>
<dbReference type="PANTHER" id="PTHR47338">
    <property type="entry name" value="ZN(II)2CYS6 TRANSCRIPTION FACTOR (EUROFUNG)-RELATED"/>
    <property type="match status" value="1"/>
</dbReference>
<dbReference type="GO" id="GO:0008270">
    <property type="term" value="F:zinc ion binding"/>
    <property type="evidence" value="ECO:0007669"/>
    <property type="project" value="InterPro"/>
</dbReference>
<evidence type="ECO:0000256" key="4">
    <source>
        <dbReference type="ARBA" id="ARBA00023163"/>
    </source>
</evidence>
<dbReference type="PANTHER" id="PTHR47338:SF16">
    <property type="entry name" value="TRANSCRIPTION FACTOR, PUTATIVE (AFU_ORTHOLOGUE AFUA_2G09360)-RELATED"/>
    <property type="match status" value="1"/>
</dbReference>
<name>A0A8K0X6L7_9PEZI</name>
<dbReference type="InterPro" id="IPR050815">
    <property type="entry name" value="TF_fung"/>
</dbReference>
<dbReference type="PROSITE" id="PS00463">
    <property type="entry name" value="ZN2_CY6_FUNGAL_1"/>
    <property type="match status" value="1"/>
</dbReference>
<dbReference type="InterPro" id="IPR001138">
    <property type="entry name" value="Zn2Cys6_DnaBD"/>
</dbReference>
<reference evidence="7" key="1">
    <citation type="journal article" date="2021" name="Nat. Commun.">
        <title>Genetic determinants of endophytism in the Arabidopsis root mycobiome.</title>
        <authorList>
            <person name="Mesny F."/>
            <person name="Miyauchi S."/>
            <person name="Thiergart T."/>
            <person name="Pickel B."/>
            <person name="Atanasova L."/>
            <person name="Karlsson M."/>
            <person name="Huettel B."/>
            <person name="Barry K.W."/>
            <person name="Haridas S."/>
            <person name="Chen C."/>
            <person name="Bauer D."/>
            <person name="Andreopoulos W."/>
            <person name="Pangilinan J."/>
            <person name="LaButti K."/>
            <person name="Riley R."/>
            <person name="Lipzen A."/>
            <person name="Clum A."/>
            <person name="Drula E."/>
            <person name="Henrissat B."/>
            <person name="Kohler A."/>
            <person name="Grigoriev I.V."/>
            <person name="Martin F.M."/>
            <person name="Hacquard S."/>
        </authorList>
    </citation>
    <scope>NUCLEOTIDE SEQUENCE</scope>
    <source>
        <strain evidence="7">MPI-CAGE-AT-0016</strain>
    </source>
</reference>
<evidence type="ECO:0000313" key="8">
    <source>
        <dbReference type="Proteomes" id="UP000813385"/>
    </source>
</evidence>
<keyword evidence="8" id="KW-1185">Reference proteome</keyword>
<dbReference type="Gene3D" id="4.10.240.10">
    <property type="entry name" value="Zn(2)-C6 fungal-type DNA-binding domain"/>
    <property type="match status" value="1"/>
</dbReference>
<dbReference type="CDD" id="cd00067">
    <property type="entry name" value="GAL4"/>
    <property type="match status" value="1"/>
</dbReference>
<dbReference type="AlphaFoldDB" id="A0A8K0X6L7"/>
<dbReference type="Proteomes" id="UP000813385">
    <property type="component" value="Unassembled WGS sequence"/>
</dbReference>
<dbReference type="InterPro" id="IPR007219">
    <property type="entry name" value="XnlR_reg_dom"/>
</dbReference>
<keyword evidence="3" id="KW-0805">Transcription regulation</keyword>